<keyword evidence="10" id="KW-0934">Plastid</keyword>
<protein>
    <recommendedName>
        <fullName evidence="3 8">Thiazole synthase</fullName>
        <ecNumber evidence="3 8">2.8.1.10</ecNumber>
    </recommendedName>
</protein>
<dbReference type="Pfam" id="PF05690">
    <property type="entry name" value="ThiG"/>
    <property type="match status" value="1"/>
</dbReference>
<keyword evidence="6 8" id="KW-0704">Schiff base</keyword>
<geneLocation type="chloroplast" evidence="10"/>
<evidence type="ECO:0000259" key="9">
    <source>
        <dbReference type="Pfam" id="PF05690"/>
    </source>
</evidence>
<name>A0A023HBF2_9STRA</name>
<dbReference type="SUPFAM" id="SSF110399">
    <property type="entry name" value="ThiG-like"/>
    <property type="match status" value="1"/>
</dbReference>
<dbReference type="RefSeq" id="YP_009028703.1">
    <property type="nucleotide sequence ID" value="NC_024079.1"/>
</dbReference>
<feature type="binding site" evidence="8">
    <location>
        <begin position="218"/>
        <end position="219"/>
    </location>
    <ligand>
        <name>1-deoxy-D-xylulose 5-phosphate</name>
        <dbReference type="ChEBI" id="CHEBI:57792"/>
    </ligand>
</feature>
<dbReference type="InterPro" id="IPR013785">
    <property type="entry name" value="Aldolase_TIM"/>
</dbReference>
<dbReference type="InterPro" id="IPR008867">
    <property type="entry name" value="ThiG"/>
</dbReference>
<feature type="domain" description="Thiazole synthase ThiG" evidence="9">
    <location>
        <begin position="9"/>
        <end position="261"/>
    </location>
</feature>
<keyword evidence="5 8" id="KW-0784">Thiamine biosynthesis</keyword>
<evidence type="ECO:0000256" key="8">
    <source>
        <dbReference type="HAMAP-Rule" id="MF_00443"/>
    </source>
</evidence>
<evidence type="ECO:0000256" key="2">
    <source>
        <dbReference type="ARBA" id="ARBA00004948"/>
    </source>
</evidence>
<evidence type="ECO:0000256" key="6">
    <source>
        <dbReference type="ARBA" id="ARBA00023270"/>
    </source>
</evidence>
<evidence type="ECO:0000256" key="7">
    <source>
        <dbReference type="ARBA" id="ARBA00049897"/>
    </source>
</evidence>
<proteinExistence type="inferred from homology"/>
<comment type="function">
    <text evidence="1 8">Catalyzes the rearrangement of 1-deoxy-D-xylulose 5-phosphate (DXP) to produce the thiazole phosphate moiety of thiamine. Sulfur is provided by the thiocarboxylate moiety of the carrier protein ThiS. In vitro, sulfur can be provided by H(2)S.</text>
</comment>
<organism evidence="10">
    <name type="scientific">Asterionella formosa</name>
    <dbReference type="NCBI Taxonomy" id="210441"/>
    <lineage>
        <taxon>Eukaryota</taxon>
        <taxon>Sar</taxon>
        <taxon>Stramenopiles</taxon>
        <taxon>Ochrophyta</taxon>
        <taxon>Bacillariophyta</taxon>
        <taxon>Fragilariophyceae</taxon>
        <taxon>Fragilariophycidae</taxon>
        <taxon>Fragilariales</taxon>
        <taxon>Fragilariaceae</taxon>
        <taxon>Asterionella</taxon>
    </lineage>
</organism>
<comment type="pathway">
    <text evidence="2 8">Cofactor biosynthesis; thiamine diphosphate biosynthesis.</text>
</comment>
<keyword evidence="10" id="KW-0150">Chloroplast</keyword>
<dbReference type="PANTHER" id="PTHR34266">
    <property type="entry name" value="THIAZOLE SYNTHASE"/>
    <property type="match status" value="1"/>
</dbReference>
<keyword evidence="4 8" id="KW-0808">Transferase</keyword>
<evidence type="ECO:0000256" key="4">
    <source>
        <dbReference type="ARBA" id="ARBA00022679"/>
    </source>
</evidence>
<dbReference type="CDD" id="cd04728">
    <property type="entry name" value="ThiG"/>
    <property type="match status" value="1"/>
</dbReference>
<evidence type="ECO:0000256" key="5">
    <source>
        <dbReference type="ARBA" id="ARBA00022977"/>
    </source>
</evidence>
<comment type="similarity">
    <text evidence="8">Belongs to the ThiG family.</text>
</comment>
<reference evidence="10" key="1">
    <citation type="journal article" date="2014" name="Genome Biol. Evol.">
        <title>Serial gene losses and foreign DNA underlie size and sequence variation in the plastid genomes of diatoms.</title>
        <authorList>
            <person name="Ruck E.C."/>
            <person name="Nakov T."/>
            <person name="Jansen R.K."/>
            <person name="Theriot E.C."/>
            <person name="Alverson A.J."/>
        </authorList>
    </citation>
    <scope>NUCLEOTIDE SEQUENCE</scope>
    <source>
        <strain evidence="10">Utcc605</strain>
    </source>
</reference>
<feature type="active site" description="Schiff-base intermediate with DXP" evidence="8">
    <location>
        <position position="109"/>
    </location>
</feature>
<evidence type="ECO:0000256" key="3">
    <source>
        <dbReference type="ARBA" id="ARBA00011960"/>
    </source>
</evidence>
<gene>
    <name evidence="8 10" type="primary">thiG</name>
</gene>
<evidence type="ECO:0000313" key="10">
    <source>
        <dbReference type="EMBL" id="AGH28253.1"/>
    </source>
</evidence>
<dbReference type="GO" id="GO:0009229">
    <property type="term" value="P:thiamine diphosphate biosynthetic process"/>
    <property type="evidence" value="ECO:0007669"/>
    <property type="project" value="UniProtKB-UniRule"/>
</dbReference>
<feature type="binding site" evidence="8">
    <location>
        <begin position="196"/>
        <end position="197"/>
    </location>
    <ligand>
        <name>1-deoxy-D-xylulose 5-phosphate</name>
        <dbReference type="ChEBI" id="CHEBI:57792"/>
    </ligand>
</feature>
<dbReference type="HAMAP" id="MF_00443">
    <property type="entry name" value="ThiG"/>
    <property type="match status" value="1"/>
</dbReference>
<dbReference type="InterPro" id="IPR033983">
    <property type="entry name" value="Thiazole_synthase_ThiG"/>
</dbReference>
<dbReference type="GO" id="GO:0009507">
    <property type="term" value="C:chloroplast"/>
    <property type="evidence" value="ECO:0007669"/>
    <property type="project" value="UniProtKB-SubCell"/>
</dbReference>
<dbReference type="EMBL" id="KC509519">
    <property type="protein sequence ID" value="AGH28253.1"/>
    <property type="molecule type" value="Genomic_DNA"/>
</dbReference>
<accession>A0A023HBF2</accession>
<dbReference type="GO" id="GO:1990107">
    <property type="term" value="F:thiazole synthase activity"/>
    <property type="evidence" value="ECO:0007669"/>
    <property type="project" value="UniProtKB-EC"/>
</dbReference>
<feature type="binding site" evidence="8">
    <location>
        <position position="170"/>
    </location>
    <ligand>
        <name>1-deoxy-D-xylulose 5-phosphate</name>
        <dbReference type="ChEBI" id="CHEBI:57792"/>
    </ligand>
</feature>
<dbReference type="AlphaFoldDB" id="A0A023HBF2"/>
<evidence type="ECO:0000256" key="1">
    <source>
        <dbReference type="ARBA" id="ARBA00002834"/>
    </source>
</evidence>
<dbReference type="Gene3D" id="3.20.20.70">
    <property type="entry name" value="Aldolase class I"/>
    <property type="match status" value="1"/>
</dbReference>
<comment type="subcellular location">
    <subcellularLocation>
        <location evidence="8">Plastid</location>
        <location evidence="8">Chloroplast</location>
    </subcellularLocation>
</comment>
<sequence length="268" mass="28936">MINSVDKLKIGNKVFNSRLMLGTGKYRTLTDAVESVKSSECEIVTVAIRRLPTDLKYDNTNFLNSLDWNKLWLLPNTAGSQTAEEAIRMAFLGHELACQLGQDDNYFVKLEVISDPKYLLPDPIGTLKAAEFLVKKGFTVLPYINADPMLALHLEDLGCATVMPLGSPIGSGQGLNNLANIKIIIENSNIPVIVDAGIGAPSQAALAMELGADGVLLNTAVAQSKFPSQMATAMKLGVKSGRLGYLAGQMEKKYYANPSSPVNQISKF</sequence>
<comment type="catalytic activity">
    <reaction evidence="7 8">
        <text>[ThiS sulfur-carrier protein]-C-terminal-Gly-aminoethanethioate + 2-iminoacetate + 1-deoxy-D-xylulose 5-phosphate = [ThiS sulfur-carrier protein]-C-terminal Gly-Gly + 2-[(2R,5Z)-2-carboxy-4-methylthiazol-5(2H)-ylidene]ethyl phosphate + 2 H2O + H(+)</text>
        <dbReference type="Rhea" id="RHEA:26297"/>
        <dbReference type="Rhea" id="RHEA-COMP:12909"/>
        <dbReference type="Rhea" id="RHEA-COMP:19908"/>
        <dbReference type="ChEBI" id="CHEBI:15377"/>
        <dbReference type="ChEBI" id="CHEBI:15378"/>
        <dbReference type="ChEBI" id="CHEBI:57792"/>
        <dbReference type="ChEBI" id="CHEBI:62899"/>
        <dbReference type="ChEBI" id="CHEBI:77846"/>
        <dbReference type="ChEBI" id="CHEBI:90778"/>
        <dbReference type="ChEBI" id="CHEBI:232372"/>
        <dbReference type="EC" id="2.8.1.10"/>
    </reaction>
</comment>
<dbReference type="EC" id="2.8.1.10" evidence="3 8"/>
<dbReference type="PANTHER" id="PTHR34266:SF2">
    <property type="entry name" value="THIAZOLE SYNTHASE"/>
    <property type="match status" value="1"/>
</dbReference>
<dbReference type="GeneID" id="19739568"/>
<comment type="subunit">
    <text evidence="8">Homotetramer. Forms heterodimers with either ThiH or ThiS.</text>
</comment>
<dbReference type="UniPathway" id="UPA00060"/>